<dbReference type="Proteomes" id="UP000319040">
    <property type="component" value="Unassembled WGS sequence"/>
</dbReference>
<dbReference type="PANTHER" id="PTHR36453:SF1">
    <property type="entry name" value="RIGHT HANDED BETA HELIX DOMAIN-CONTAINING PROTEIN"/>
    <property type="match status" value="1"/>
</dbReference>
<accession>A0A521BZ34</accession>
<dbReference type="PANTHER" id="PTHR36453">
    <property type="entry name" value="SECRETED PROTEIN-RELATED"/>
    <property type="match status" value="1"/>
</dbReference>
<name>A0A521BZ34_SACCC</name>
<sequence length="713" mass="79192">MNSPPFFRVISLLILVSFSMMACTGPSEIFVSPSGSDQDKGTRKAPFLTAKKALEQVRAVKSNNPDKYFVINFREGIYPIDASLQLDAAMSGLVLQAYKDEKVIFSGGVAIPPELITQTTSVETIDTPQGTVYEVDLKKAGISDFGVLRNVGFSRPYGPAWGEIFVNGNPMHLSRWPNQSMVPMGKVLDAGSVPRYDDFTDKGGVIQYDSLRVDRWADETDPWMAGYFHAGFADDMVKIKTIDSSKKTITTASATLYGYAGGKPWQNWYGVNLLAELDVSGEYYIDREKGKLWFISPEEKVNTLEFSVLESPFVTMNDASNIQIKGITFEASRGMGISLVNCEGVRIEACQFTNLGSLGIAVGMGIEPFKEYRHEGIGQPKEHLVGSLQQHLYSHTIFNRMGGKNNTIIHCEFYNLGAGGVSLGGGNRLTLESGNNKVENCRFHRINRIEQTYRPAVHLTGVGNIIRHCEMYNLPSMAILMHGNNHLIEYNYIHDVCLDAEDMGAFYYGRNPAERGTVLRYNYFANIPDQFNTSAVYHDDAACGLTVTGNIFNRAGKLVSLIGGGSDNIYTNNIFNGGKVGMRTGNRLQTWAKWLMDDGGLFQKRMEEVNYQQAPYSEQYPGIENYFDKAHVPTGNLVSGNLFADMDQVSVGDEAWLGWQADNKIVDKGIRIDVTEAGRISLADSAFVFEQIPVLKNIPFQKIGMYDRDDGQR</sequence>
<protein>
    <submittedName>
        <fullName evidence="3">Right handed beta helix region</fullName>
    </submittedName>
</protein>
<dbReference type="Gene3D" id="2.160.20.10">
    <property type="entry name" value="Single-stranded right-handed beta-helix, Pectin lyase-like"/>
    <property type="match status" value="2"/>
</dbReference>
<dbReference type="AlphaFoldDB" id="A0A521BZ34"/>
<keyword evidence="1" id="KW-0732">Signal</keyword>
<reference evidence="3 4" key="1">
    <citation type="submission" date="2017-05" db="EMBL/GenBank/DDBJ databases">
        <authorList>
            <person name="Varghese N."/>
            <person name="Submissions S."/>
        </authorList>
    </citation>
    <scope>NUCLEOTIDE SEQUENCE [LARGE SCALE GENOMIC DNA]</scope>
    <source>
        <strain evidence="3 4">DSM 27040</strain>
    </source>
</reference>
<dbReference type="InterPro" id="IPR039448">
    <property type="entry name" value="Beta_helix"/>
</dbReference>
<evidence type="ECO:0000259" key="2">
    <source>
        <dbReference type="Pfam" id="PF13229"/>
    </source>
</evidence>
<dbReference type="Pfam" id="PF13229">
    <property type="entry name" value="Beta_helix"/>
    <property type="match status" value="1"/>
</dbReference>
<dbReference type="OrthoDB" id="9763537at2"/>
<gene>
    <name evidence="3" type="ORF">SAMN06265379_102247</name>
</gene>
<dbReference type="RefSeq" id="WP_142532549.1">
    <property type="nucleotide sequence ID" value="NZ_FXTB01000002.1"/>
</dbReference>
<organism evidence="3 4">
    <name type="scientific">Saccharicrinis carchari</name>
    <dbReference type="NCBI Taxonomy" id="1168039"/>
    <lineage>
        <taxon>Bacteria</taxon>
        <taxon>Pseudomonadati</taxon>
        <taxon>Bacteroidota</taxon>
        <taxon>Bacteroidia</taxon>
        <taxon>Marinilabiliales</taxon>
        <taxon>Marinilabiliaceae</taxon>
        <taxon>Saccharicrinis</taxon>
    </lineage>
</organism>
<dbReference type="InterPro" id="IPR012334">
    <property type="entry name" value="Pectin_lyas_fold"/>
</dbReference>
<evidence type="ECO:0000313" key="3">
    <source>
        <dbReference type="EMBL" id="SMO52434.1"/>
    </source>
</evidence>
<dbReference type="InterPro" id="IPR006626">
    <property type="entry name" value="PbH1"/>
</dbReference>
<dbReference type="InterPro" id="IPR011050">
    <property type="entry name" value="Pectin_lyase_fold/virulence"/>
</dbReference>
<feature type="chain" id="PRO_5022241926" evidence="1">
    <location>
        <begin position="23"/>
        <end position="713"/>
    </location>
</feature>
<dbReference type="SMART" id="SM00710">
    <property type="entry name" value="PbH1"/>
    <property type="match status" value="6"/>
</dbReference>
<keyword evidence="4" id="KW-1185">Reference proteome</keyword>
<dbReference type="EMBL" id="FXTB01000002">
    <property type="protein sequence ID" value="SMO52434.1"/>
    <property type="molecule type" value="Genomic_DNA"/>
</dbReference>
<evidence type="ECO:0000313" key="4">
    <source>
        <dbReference type="Proteomes" id="UP000319040"/>
    </source>
</evidence>
<proteinExistence type="predicted"/>
<feature type="domain" description="Right handed beta helix" evidence="2">
    <location>
        <begin position="402"/>
        <end position="575"/>
    </location>
</feature>
<feature type="signal peptide" evidence="1">
    <location>
        <begin position="1"/>
        <end position="22"/>
    </location>
</feature>
<dbReference type="SUPFAM" id="SSF51126">
    <property type="entry name" value="Pectin lyase-like"/>
    <property type="match status" value="1"/>
</dbReference>
<evidence type="ECO:0000256" key="1">
    <source>
        <dbReference type="SAM" id="SignalP"/>
    </source>
</evidence>